<evidence type="ECO:0000313" key="4">
    <source>
        <dbReference type="EMBL" id="OOQ59493.1"/>
    </source>
</evidence>
<sequence length="152" mass="17213">MRQFKQYKTLMDIENITADSLLDAFGLLKQLRQHIKFEEFIIIYKLAQQANQYTLVGAYEDGILIGLMGYRILHDYVHGKHLYIDDLVVDGAHRGRGISKALLAYAENIAAKLDCNGLRLSTGIAHTTGIKFYEAIGWELKACTFKKGFQAI</sequence>
<comment type="caution">
    <text evidence="4">The sequence shown here is derived from an EMBL/GenBank/DDBJ whole genome shotgun (WGS) entry which is preliminary data.</text>
</comment>
<dbReference type="SUPFAM" id="SSF55729">
    <property type="entry name" value="Acyl-CoA N-acyltransferases (Nat)"/>
    <property type="match status" value="1"/>
</dbReference>
<dbReference type="InterPro" id="IPR050832">
    <property type="entry name" value="Bact_Acetyltransf"/>
</dbReference>
<keyword evidence="2" id="KW-0012">Acyltransferase</keyword>
<dbReference type="GO" id="GO:0016747">
    <property type="term" value="F:acyltransferase activity, transferring groups other than amino-acyl groups"/>
    <property type="evidence" value="ECO:0007669"/>
    <property type="project" value="InterPro"/>
</dbReference>
<feature type="domain" description="N-acetyltransferase" evidence="3">
    <location>
        <begin position="11"/>
        <end position="152"/>
    </location>
</feature>
<gene>
    <name evidence="4" type="ORF">BC343_04755</name>
</gene>
<dbReference type="CDD" id="cd04301">
    <property type="entry name" value="NAT_SF"/>
    <property type="match status" value="1"/>
</dbReference>
<evidence type="ECO:0000259" key="3">
    <source>
        <dbReference type="PROSITE" id="PS51186"/>
    </source>
</evidence>
<protein>
    <recommendedName>
        <fullName evidence="3">N-acetyltransferase domain-containing protein</fullName>
    </recommendedName>
</protein>
<accession>A0A1S9PEW3</accession>
<dbReference type="PANTHER" id="PTHR43877:SF2">
    <property type="entry name" value="AMINOALKYLPHOSPHONATE N-ACETYLTRANSFERASE-RELATED"/>
    <property type="match status" value="1"/>
</dbReference>
<dbReference type="AlphaFoldDB" id="A0A1S9PEW3"/>
<dbReference type="PANTHER" id="PTHR43877">
    <property type="entry name" value="AMINOALKYLPHOSPHONATE N-ACETYLTRANSFERASE-RELATED-RELATED"/>
    <property type="match status" value="1"/>
</dbReference>
<evidence type="ECO:0000256" key="1">
    <source>
        <dbReference type="ARBA" id="ARBA00022679"/>
    </source>
</evidence>
<dbReference type="Pfam" id="PF00583">
    <property type="entry name" value="Acetyltransf_1"/>
    <property type="match status" value="1"/>
</dbReference>
<evidence type="ECO:0000256" key="2">
    <source>
        <dbReference type="ARBA" id="ARBA00023315"/>
    </source>
</evidence>
<dbReference type="Proteomes" id="UP000189739">
    <property type="component" value="Unassembled WGS sequence"/>
</dbReference>
<keyword evidence="5" id="KW-1185">Reference proteome</keyword>
<dbReference type="PROSITE" id="PS51186">
    <property type="entry name" value="GNAT"/>
    <property type="match status" value="1"/>
</dbReference>
<dbReference type="InterPro" id="IPR016181">
    <property type="entry name" value="Acyl_CoA_acyltransferase"/>
</dbReference>
<proteinExistence type="predicted"/>
<keyword evidence="1" id="KW-0808">Transferase</keyword>
<name>A0A1S9PEW3_9SPHI</name>
<evidence type="ECO:0000313" key="5">
    <source>
        <dbReference type="Proteomes" id="UP000189739"/>
    </source>
</evidence>
<dbReference type="EMBL" id="MBTF01000012">
    <property type="protein sequence ID" value="OOQ59493.1"/>
    <property type="molecule type" value="Genomic_DNA"/>
</dbReference>
<organism evidence="4 5">
    <name type="scientific">Mucilaginibacter pedocola</name>
    <dbReference type="NCBI Taxonomy" id="1792845"/>
    <lineage>
        <taxon>Bacteria</taxon>
        <taxon>Pseudomonadati</taxon>
        <taxon>Bacteroidota</taxon>
        <taxon>Sphingobacteriia</taxon>
        <taxon>Sphingobacteriales</taxon>
        <taxon>Sphingobacteriaceae</taxon>
        <taxon>Mucilaginibacter</taxon>
    </lineage>
</organism>
<dbReference type="STRING" id="1792845.BC343_04755"/>
<reference evidence="4 5" key="1">
    <citation type="submission" date="2016-07" db="EMBL/GenBank/DDBJ databases">
        <title>Genomic analysis of zinc-resistant bacterium Mucilaginibacter pedocola TBZ30.</title>
        <authorList>
            <person name="Huang J."/>
            <person name="Tang J."/>
        </authorList>
    </citation>
    <scope>NUCLEOTIDE SEQUENCE [LARGE SCALE GENOMIC DNA]</scope>
    <source>
        <strain evidence="4 5">TBZ30</strain>
    </source>
</reference>
<dbReference type="InterPro" id="IPR000182">
    <property type="entry name" value="GNAT_dom"/>
</dbReference>
<dbReference type="Gene3D" id="3.40.630.30">
    <property type="match status" value="1"/>
</dbReference>